<comment type="function">
    <text evidence="7 10">This protein binds specifically to 23S rRNA; its binding is stimulated by other ribosomal proteins, e.g., L4, L17, and L20. It is important during the early stages of 50S assembly. It makes multiple contacts with different domains of the 23S rRNA in the assembled 50S subunit and ribosome.</text>
</comment>
<dbReference type="GO" id="GO:0022625">
    <property type="term" value="C:cytosolic large ribosomal subunit"/>
    <property type="evidence" value="ECO:0007669"/>
    <property type="project" value="TreeGrafter"/>
</dbReference>
<comment type="caution">
    <text evidence="11">The sequence shown here is derived from an EMBL/GenBank/DDBJ whole genome shotgun (WGS) entry which is preliminary data.</text>
</comment>
<evidence type="ECO:0000256" key="2">
    <source>
        <dbReference type="ARBA" id="ARBA00022730"/>
    </source>
</evidence>
<evidence type="ECO:0000256" key="8">
    <source>
        <dbReference type="RuleBase" id="RU004005"/>
    </source>
</evidence>
<evidence type="ECO:0000313" key="11">
    <source>
        <dbReference type="EMBL" id="OGY26008.1"/>
    </source>
</evidence>
<protein>
    <recommendedName>
        <fullName evidence="6 7">Large ribosomal subunit protein uL22</fullName>
    </recommendedName>
</protein>
<evidence type="ECO:0000256" key="9">
    <source>
        <dbReference type="RuleBase" id="RU004006"/>
    </source>
</evidence>
<dbReference type="InterPro" id="IPR036394">
    <property type="entry name" value="Ribosomal_uL22_sf"/>
</dbReference>
<dbReference type="Gene3D" id="3.90.470.10">
    <property type="entry name" value="Ribosomal protein L22/L17"/>
    <property type="match status" value="1"/>
</dbReference>
<evidence type="ECO:0000256" key="3">
    <source>
        <dbReference type="ARBA" id="ARBA00022884"/>
    </source>
</evidence>
<keyword evidence="2 7" id="KW-0699">rRNA-binding</keyword>
<dbReference type="InterPro" id="IPR047867">
    <property type="entry name" value="Ribosomal_uL22_bac/org-type"/>
</dbReference>
<evidence type="ECO:0000256" key="7">
    <source>
        <dbReference type="HAMAP-Rule" id="MF_01331"/>
    </source>
</evidence>
<dbReference type="PANTHER" id="PTHR13501">
    <property type="entry name" value="CHLOROPLAST 50S RIBOSOMAL PROTEIN L22-RELATED"/>
    <property type="match status" value="1"/>
</dbReference>
<evidence type="ECO:0000256" key="4">
    <source>
        <dbReference type="ARBA" id="ARBA00022980"/>
    </source>
</evidence>
<dbReference type="Pfam" id="PF00237">
    <property type="entry name" value="Ribosomal_L22"/>
    <property type="match status" value="1"/>
</dbReference>
<evidence type="ECO:0000256" key="1">
    <source>
        <dbReference type="ARBA" id="ARBA00009451"/>
    </source>
</evidence>
<reference evidence="11 12" key="1">
    <citation type="journal article" date="2016" name="Nat. Commun.">
        <title>Thousands of microbial genomes shed light on interconnected biogeochemical processes in an aquifer system.</title>
        <authorList>
            <person name="Anantharaman K."/>
            <person name="Brown C.T."/>
            <person name="Hug L.A."/>
            <person name="Sharon I."/>
            <person name="Castelle C.J."/>
            <person name="Probst A.J."/>
            <person name="Thomas B.C."/>
            <person name="Singh A."/>
            <person name="Wilkins M.J."/>
            <person name="Karaoz U."/>
            <person name="Brodie E.L."/>
            <person name="Williams K.H."/>
            <person name="Hubbard S.S."/>
            <person name="Banfield J.F."/>
        </authorList>
    </citation>
    <scope>NUCLEOTIDE SEQUENCE [LARGE SCALE GENOMIC DNA]</scope>
</reference>
<accession>A0A1G1WE98</accession>
<dbReference type="InterPro" id="IPR001063">
    <property type="entry name" value="Ribosomal_uL22"/>
</dbReference>
<keyword evidence="4 7" id="KW-0689">Ribosomal protein</keyword>
<dbReference type="GO" id="GO:0006412">
    <property type="term" value="P:translation"/>
    <property type="evidence" value="ECO:0007669"/>
    <property type="project" value="UniProtKB-UniRule"/>
</dbReference>
<dbReference type="InterPro" id="IPR005727">
    <property type="entry name" value="Ribosomal_uL22_bac/chlpt-type"/>
</dbReference>
<dbReference type="NCBIfam" id="TIGR01044">
    <property type="entry name" value="rplV_bact"/>
    <property type="match status" value="1"/>
</dbReference>
<name>A0A1G1WE98_9BACT</name>
<dbReference type="GO" id="GO:0003735">
    <property type="term" value="F:structural constituent of ribosome"/>
    <property type="evidence" value="ECO:0007669"/>
    <property type="project" value="InterPro"/>
</dbReference>
<proteinExistence type="inferred from homology"/>
<dbReference type="GO" id="GO:0019843">
    <property type="term" value="F:rRNA binding"/>
    <property type="evidence" value="ECO:0007669"/>
    <property type="project" value="UniProtKB-UniRule"/>
</dbReference>
<comment type="function">
    <text evidence="7">The globular domain of the protein is located near the polypeptide exit tunnel on the outside of the subunit, while an extended beta-hairpin is found that lines the wall of the exit tunnel in the center of the 70S ribosome.</text>
</comment>
<dbReference type="STRING" id="1802597.A2Z24_02745"/>
<keyword evidence="3 7" id="KW-0694">RNA-binding</keyword>
<evidence type="ECO:0000256" key="6">
    <source>
        <dbReference type="ARBA" id="ARBA00035207"/>
    </source>
</evidence>
<dbReference type="Proteomes" id="UP000177588">
    <property type="component" value="Unassembled WGS sequence"/>
</dbReference>
<organism evidence="11 12">
    <name type="scientific">Candidatus Woykebacteria bacterium RBG_16_44_10</name>
    <dbReference type="NCBI Taxonomy" id="1802597"/>
    <lineage>
        <taxon>Bacteria</taxon>
        <taxon>Candidatus Woykeibacteriota</taxon>
    </lineage>
</organism>
<comment type="similarity">
    <text evidence="1 7 8">Belongs to the universal ribosomal protein uL22 family.</text>
</comment>
<dbReference type="HAMAP" id="MF_01331_B">
    <property type="entry name" value="Ribosomal_uL22_B"/>
    <property type="match status" value="1"/>
</dbReference>
<gene>
    <name evidence="7" type="primary">rplV</name>
    <name evidence="11" type="ORF">A2Z24_02745</name>
</gene>
<dbReference type="SUPFAM" id="SSF54843">
    <property type="entry name" value="Ribosomal protein L22"/>
    <property type="match status" value="1"/>
</dbReference>
<evidence type="ECO:0000256" key="10">
    <source>
        <dbReference type="RuleBase" id="RU004008"/>
    </source>
</evidence>
<dbReference type="AlphaFoldDB" id="A0A1G1WE98"/>
<dbReference type="EMBL" id="MHCT01000017">
    <property type="protein sequence ID" value="OGY26008.1"/>
    <property type="molecule type" value="Genomic_DNA"/>
</dbReference>
<keyword evidence="5 7" id="KW-0687">Ribonucleoprotein</keyword>
<sequence length="111" mass="12308">MVEISAISKNLRVSPKKVRAVVKNFQGRKAQLAVDSLRFIPKKAAVPLLKVIKSAIANAEHNNKVNADKLIIKEITVDEGPALKRWRPVSRGSAHSILKRTSHIKVVLEDI</sequence>
<evidence type="ECO:0000256" key="5">
    <source>
        <dbReference type="ARBA" id="ARBA00023274"/>
    </source>
</evidence>
<evidence type="ECO:0000313" key="12">
    <source>
        <dbReference type="Proteomes" id="UP000177588"/>
    </source>
</evidence>
<dbReference type="PANTHER" id="PTHR13501:SF8">
    <property type="entry name" value="LARGE RIBOSOMAL SUBUNIT PROTEIN UL22M"/>
    <property type="match status" value="1"/>
</dbReference>
<comment type="subunit">
    <text evidence="7 9">Part of the 50S ribosomal subunit.</text>
</comment>